<dbReference type="Gene3D" id="1.10.630.10">
    <property type="entry name" value="Cytochrome P450"/>
    <property type="match status" value="1"/>
</dbReference>
<keyword evidence="7" id="KW-0256">Endoplasmic reticulum</keyword>
<evidence type="ECO:0000256" key="4">
    <source>
        <dbReference type="ARBA" id="ARBA00010617"/>
    </source>
</evidence>
<comment type="cofactor">
    <cofactor evidence="1 13">
        <name>heme</name>
        <dbReference type="ChEBI" id="CHEBI:30413"/>
    </cofactor>
</comment>
<dbReference type="OrthoDB" id="6606702at2759"/>
<keyword evidence="8" id="KW-0492">Microsome</keyword>
<feature type="binding site" description="axial binding residue" evidence="13">
    <location>
        <position position="444"/>
    </location>
    <ligand>
        <name>heme</name>
        <dbReference type="ChEBI" id="CHEBI:30413"/>
    </ligand>
    <ligandPart>
        <name>Fe</name>
        <dbReference type="ChEBI" id="CHEBI:18248"/>
    </ligandPart>
</feature>
<evidence type="ECO:0000256" key="3">
    <source>
        <dbReference type="ARBA" id="ARBA00004406"/>
    </source>
</evidence>
<evidence type="ECO:0000256" key="11">
    <source>
        <dbReference type="ARBA" id="ARBA00023033"/>
    </source>
</evidence>
<keyword evidence="15" id="KW-1133">Transmembrane helix</keyword>
<dbReference type="PRINTS" id="PR00463">
    <property type="entry name" value="EP450I"/>
</dbReference>
<keyword evidence="5 13" id="KW-0349">Heme</keyword>
<keyword evidence="17" id="KW-1185">Reference proteome</keyword>
<dbReference type="GO" id="GO:0020037">
    <property type="term" value="F:heme binding"/>
    <property type="evidence" value="ECO:0007669"/>
    <property type="project" value="InterPro"/>
</dbReference>
<evidence type="ECO:0000256" key="15">
    <source>
        <dbReference type="SAM" id="Phobius"/>
    </source>
</evidence>
<dbReference type="GO" id="GO:0005506">
    <property type="term" value="F:iron ion binding"/>
    <property type="evidence" value="ECO:0007669"/>
    <property type="project" value="InterPro"/>
</dbReference>
<dbReference type="InterPro" id="IPR002401">
    <property type="entry name" value="Cyt_P450_E_grp-I"/>
</dbReference>
<keyword evidence="12 15" id="KW-0472">Membrane</keyword>
<dbReference type="PANTHER" id="PTHR24292">
    <property type="entry name" value="CYTOCHROME P450"/>
    <property type="match status" value="1"/>
</dbReference>
<keyword evidence="9 14" id="KW-0560">Oxidoreductase</keyword>
<comment type="similarity">
    <text evidence="4 14">Belongs to the cytochrome P450 family.</text>
</comment>
<dbReference type="SUPFAM" id="SSF48264">
    <property type="entry name" value="Cytochrome P450"/>
    <property type="match status" value="1"/>
</dbReference>
<keyword evidence="15" id="KW-0812">Transmembrane</keyword>
<dbReference type="PROSITE" id="PS00086">
    <property type="entry name" value="CYTOCHROME_P450"/>
    <property type="match status" value="1"/>
</dbReference>
<evidence type="ECO:0000256" key="13">
    <source>
        <dbReference type="PIRSR" id="PIRSR602401-1"/>
    </source>
</evidence>
<accession>A0A9P0H9N4</accession>
<sequence>MLTVISAVGAICLIVVLVLIYLIKQHRYWRNHGIPGPKPTLVLGNMGDLYYHKTSELHLIDNWYQEFKNEPYIGYYNLWKPTLLVMDPQLIKALNEVDFDHFTDRPINCGNSNNDAIMHSIFNMRGTLWKLKRQILATLFSPKKLKEYSEVLNHYGSSLLGEIDSYSERCEEIPFEQIAKRHVVRTQSFIMYSLDTSQDEEIFSKLSHLSELFERPPTNTTLKFTFFTAAPRLFKFLGVSTYPRELWDFFSKFTKQLIESRNGANVGRDDLVSLVAQLQKEEVLGTDRIGLRESVGHIFTFFAAGINSNLTALTYIIFQLSRHPKVQEKLRNEVDNVLSGNDYVSYDSVMKMKYLEDVIKETLRMFPLGGILGAGILKRTCTIPYKINEKFTIPKGMDVVFPSYSVHMDPNYFPAPEEFIPERFSDSAKSSPLFMPFGKGPRTCIGIRLAYVSLIIALAQIISNYTILPTPNTDFPVKFDPRSVIIASRPLQRLKVKMQKRQKSSFSNQ</sequence>
<keyword evidence="6 13" id="KW-0479">Metal-binding</keyword>
<evidence type="ECO:0000256" key="1">
    <source>
        <dbReference type="ARBA" id="ARBA00001971"/>
    </source>
</evidence>
<protein>
    <recommendedName>
        <fullName evidence="18">Cytochrome P450</fullName>
    </recommendedName>
</protein>
<gene>
    <name evidence="16" type="ORF">NEZAVI_LOCUS7753</name>
</gene>
<evidence type="ECO:0000256" key="12">
    <source>
        <dbReference type="ARBA" id="ARBA00023136"/>
    </source>
</evidence>
<proteinExistence type="inferred from homology"/>
<evidence type="ECO:0000256" key="7">
    <source>
        <dbReference type="ARBA" id="ARBA00022824"/>
    </source>
</evidence>
<comment type="subcellular location">
    <subcellularLocation>
        <location evidence="3">Endoplasmic reticulum membrane</location>
        <topology evidence="3">Peripheral membrane protein</topology>
    </subcellularLocation>
    <subcellularLocation>
        <location evidence="2">Microsome membrane</location>
        <topology evidence="2">Peripheral membrane protein</topology>
    </subcellularLocation>
</comment>
<dbReference type="GO" id="GO:0004497">
    <property type="term" value="F:monooxygenase activity"/>
    <property type="evidence" value="ECO:0007669"/>
    <property type="project" value="UniProtKB-KW"/>
</dbReference>
<dbReference type="Pfam" id="PF00067">
    <property type="entry name" value="p450"/>
    <property type="match status" value="1"/>
</dbReference>
<dbReference type="InterPro" id="IPR050476">
    <property type="entry name" value="Insect_CytP450_Detox"/>
</dbReference>
<feature type="transmembrane region" description="Helical" evidence="15">
    <location>
        <begin position="6"/>
        <end position="23"/>
    </location>
</feature>
<evidence type="ECO:0000256" key="14">
    <source>
        <dbReference type="RuleBase" id="RU000461"/>
    </source>
</evidence>
<dbReference type="CDD" id="cd11056">
    <property type="entry name" value="CYP6-like"/>
    <property type="match status" value="1"/>
</dbReference>
<dbReference type="PANTHER" id="PTHR24292:SF54">
    <property type="entry name" value="CYP9F3-RELATED"/>
    <property type="match status" value="1"/>
</dbReference>
<evidence type="ECO:0000313" key="17">
    <source>
        <dbReference type="Proteomes" id="UP001152798"/>
    </source>
</evidence>
<dbReference type="InterPro" id="IPR017972">
    <property type="entry name" value="Cyt_P450_CS"/>
</dbReference>
<evidence type="ECO:0000256" key="5">
    <source>
        <dbReference type="ARBA" id="ARBA00022617"/>
    </source>
</evidence>
<dbReference type="GO" id="GO:0005789">
    <property type="term" value="C:endoplasmic reticulum membrane"/>
    <property type="evidence" value="ECO:0007669"/>
    <property type="project" value="UniProtKB-SubCell"/>
</dbReference>
<dbReference type="AlphaFoldDB" id="A0A9P0H9N4"/>
<dbReference type="GO" id="GO:0016705">
    <property type="term" value="F:oxidoreductase activity, acting on paired donors, with incorporation or reduction of molecular oxygen"/>
    <property type="evidence" value="ECO:0007669"/>
    <property type="project" value="InterPro"/>
</dbReference>
<organism evidence="16 17">
    <name type="scientific">Nezara viridula</name>
    <name type="common">Southern green stink bug</name>
    <name type="synonym">Cimex viridulus</name>
    <dbReference type="NCBI Taxonomy" id="85310"/>
    <lineage>
        <taxon>Eukaryota</taxon>
        <taxon>Metazoa</taxon>
        <taxon>Ecdysozoa</taxon>
        <taxon>Arthropoda</taxon>
        <taxon>Hexapoda</taxon>
        <taxon>Insecta</taxon>
        <taxon>Pterygota</taxon>
        <taxon>Neoptera</taxon>
        <taxon>Paraneoptera</taxon>
        <taxon>Hemiptera</taxon>
        <taxon>Heteroptera</taxon>
        <taxon>Panheteroptera</taxon>
        <taxon>Pentatomomorpha</taxon>
        <taxon>Pentatomoidea</taxon>
        <taxon>Pentatomidae</taxon>
        <taxon>Pentatominae</taxon>
        <taxon>Nezara</taxon>
    </lineage>
</organism>
<evidence type="ECO:0000256" key="10">
    <source>
        <dbReference type="ARBA" id="ARBA00023004"/>
    </source>
</evidence>
<reference evidence="16" key="1">
    <citation type="submission" date="2022-01" db="EMBL/GenBank/DDBJ databases">
        <authorList>
            <person name="King R."/>
        </authorList>
    </citation>
    <scope>NUCLEOTIDE SEQUENCE</scope>
</reference>
<evidence type="ECO:0000256" key="6">
    <source>
        <dbReference type="ARBA" id="ARBA00022723"/>
    </source>
</evidence>
<evidence type="ECO:0000256" key="2">
    <source>
        <dbReference type="ARBA" id="ARBA00004174"/>
    </source>
</evidence>
<evidence type="ECO:0000313" key="16">
    <source>
        <dbReference type="EMBL" id="CAH1398024.1"/>
    </source>
</evidence>
<evidence type="ECO:0000256" key="8">
    <source>
        <dbReference type="ARBA" id="ARBA00022848"/>
    </source>
</evidence>
<evidence type="ECO:0000256" key="9">
    <source>
        <dbReference type="ARBA" id="ARBA00023002"/>
    </source>
</evidence>
<keyword evidence="10 13" id="KW-0408">Iron</keyword>
<keyword evidence="11 14" id="KW-0503">Monooxygenase</keyword>
<dbReference type="PRINTS" id="PR00385">
    <property type="entry name" value="P450"/>
</dbReference>
<name>A0A9P0H9N4_NEZVI</name>
<dbReference type="FunFam" id="1.10.630.10:FF:000182">
    <property type="entry name" value="Cytochrome P450 3A4"/>
    <property type="match status" value="1"/>
</dbReference>
<dbReference type="InterPro" id="IPR001128">
    <property type="entry name" value="Cyt_P450"/>
</dbReference>
<dbReference type="EMBL" id="OV725080">
    <property type="protein sequence ID" value="CAH1398024.1"/>
    <property type="molecule type" value="Genomic_DNA"/>
</dbReference>
<dbReference type="Proteomes" id="UP001152798">
    <property type="component" value="Chromosome 4"/>
</dbReference>
<evidence type="ECO:0008006" key="18">
    <source>
        <dbReference type="Google" id="ProtNLM"/>
    </source>
</evidence>
<dbReference type="InterPro" id="IPR036396">
    <property type="entry name" value="Cyt_P450_sf"/>
</dbReference>